<name>A0A1M4XA57_9FIRM</name>
<dbReference type="InterPro" id="IPR002842">
    <property type="entry name" value="ATPase_V1_Esu"/>
</dbReference>
<evidence type="ECO:0000313" key="6">
    <source>
        <dbReference type="Proteomes" id="UP000184251"/>
    </source>
</evidence>
<sequence length="211" mass="25012">MTGGEPVITVEDKIRTFSKYVYEKELNEAENLIKEAELKSEKNIKESELKAKEKCEIRNVKLKKKHELERQKVVSKAKITARDKVFKLKNRLLEDLEDSIESSLEGFAESEAYEKWLFKMIDIYKEFILNQDAVIYIKEKDRIEFAEKLMKSYPRIRVAAGDDRCIGGFIIESENNMERIDYTLRSRLEEYQNETGLIFNEMLEEDFKNDR</sequence>
<dbReference type="EMBL" id="FQTU01000009">
    <property type="protein sequence ID" value="SHE90370.1"/>
    <property type="molecule type" value="Genomic_DNA"/>
</dbReference>
<gene>
    <name evidence="5" type="ORF">SAMN02746064_01450</name>
</gene>
<dbReference type="GO" id="GO:0046961">
    <property type="term" value="F:proton-transporting ATPase activity, rotational mechanism"/>
    <property type="evidence" value="ECO:0007669"/>
    <property type="project" value="InterPro"/>
</dbReference>
<evidence type="ECO:0000313" key="5">
    <source>
        <dbReference type="EMBL" id="SHE90370.1"/>
    </source>
</evidence>
<dbReference type="Pfam" id="PF01991">
    <property type="entry name" value="vATP-synt_E"/>
    <property type="match status" value="1"/>
</dbReference>
<keyword evidence="6" id="KW-1185">Reference proteome</keyword>
<keyword evidence="2" id="KW-0813">Transport</keyword>
<evidence type="ECO:0000256" key="2">
    <source>
        <dbReference type="ARBA" id="ARBA00022448"/>
    </source>
</evidence>
<dbReference type="STRING" id="1120975.SAMN02746064_01450"/>
<evidence type="ECO:0000256" key="3">
    <source>
        <dbReference type="ARBA" id="ARBA00023065"/>
    </source>
</evidence>
<feature type="coiled-coil region" evidence="4">
    <location>
        <begin position="19"/>
        <end position="46"/>
    </location>
</feature>
<dbReference type="Proteomes" id="UP000184251">
    <property type="component" value="Unassembled WGS sequence"/>
</dbReference>
<keyword evidence="3" id="KW-0406">Ion transport</keyword>
<organism evidence="5 6">
    <name type="scientific">Alkalibacter saccharofermentans DSM 14828</name>
    <dbReference type="NCBI Taxonomy" id="1120975"/>
    <lineage>
        <taxon>Bacteria</taxon>
        <taxon>Bacillati</taxon>
        <taxon>Bacillota</taxon>
        <taxon>Clostridia</taxon>
        <taxon>Eubacteriales</taxon>
        <taxon>Eubacteriaceae</taxon>
        <taxon>Alkalibacter</taxon>
    </lineage>
</organism>
<accession>A0A1M4XA57</accession>
<dbReference type="InterPro" id="IPR038495">
    <property type="entry name" value="ATPase_E_C"/>
</dbReference>
<evidence type="ECO:0000256" key="4">
    <source>
        <dbReference type="SAM" id="Coils"/>
    </source>
</evidence>
<dbReference type="SUPFAM" id="SSF160527">
    <property type="entry name" value="V-type ATPase subunit E-like"/>
    <property type="match status" value="1"/>
</dbReference>
<proteinExistence type="inferred from homology"/>
<keyword evidence="4" id="KW-0175">Coiled coil</keyword>
<comment type="similarity">
    <text evidence="1">Belongs to the V-ATPase E subunit family.</text>
</comment>
<dbReference type="Gene3D" id="3.30.2320.30">
    <property type="entry name" value="ATP synthase, E subunit, C-terminal"/>
    <property type="match status" value="1"/>
</dbReference>
<protein>
    <submittedName>
        <fullName evidence="5">ATP synthase E subunit</fullName>
    </submittedName>
</protein>
<dbReference type="GO" id="GO:0033178">
    <property type="term" value="C:proton-transporting two-sector ATPase complex, catalytic domain"/>
    <property type="evidence" value="ECO:0007669"/>
    <property type="project" value="InterPro"/>
</dbReference>
<evidence type="ECO:0000256" key="1">
    <source>
        <dbReference type="ARBA" id="ARBA00005901"/>
    </source>
</evidence>
<dbReference type="AlphaFoldDB" id="A0A1M4XA57"/>
<reference evidence="5 6" key="1">
    <citation type="submission" date="2016-11" db="EMBL/GenBank/DDBJ databases">
        <authorList>
            <person name="Jaros S."/>
            <person name="Januszkiewicz K."/>
            <person name="Wedrychowicz H."/>
        </authorList>
    </citation>
    <scope>NUCLEOTIDE SEQUENCE [LARGE SCALE GENOMIC DNA]</scope>
    <source>
        <strain evidence="5 6">DSM 14828</strain>
    </source>
</reference>